<dbReference type="PANTHER" id="PTHR33101:SF2">
    <property type="entry name" value="ROP GUANINE NUCLEOTIDE EXCHANGE FACTOR 14"/>
    <property type="match status" value="1"/>
</dbReference>
<dbReference type="PANTHER" id="PTHR33101">
    <property type="entry name" value="ROP GUANINE NUCLEOTIDE EXCHANGE FACTOR 1"/>
    <property type="match status" value="1"/>
</dbReference>
<reference evidence="4" key="2">
    <citation type="journal article" date="2023" name="Int. J. Mol. Sci.">
        <title>De Novo Assembly and Annotation of 11 Diverse Shrub Willow (Salix) Genomes Reveals Novel Gene Organization in Sex-Linked Regions.</title>
        <authorList>
            <person name="Hyden B."/>
            <person name="Feng K."/>
            <person name="Yates T.B."/>
            <person name="Jawdy S."/>
            <person name="Cereghino C."/>
            <person name="Smart L.B."/>
            <person name="Muchero W."/>
        </authorList>
    </citation>
    <scope>NUCLEOTIDE SEQUENCE [LARGE SCALE GENOMIC DNA]</scope>
    <source>
        <tissue evidence="4">Shoot tip</tissue>
    </source>
</reference>
<feature type="domain" description="PRONE" evidence="3">
    <location>
        <begin position="82"/>
        <end position="412"/>
    </location>
</feature>
<dbReference type="InterPro" id="IPR038937">
    <property type="entry name" value="RopGEF"/>
</dbReference>
<dbReference type="FunFam" id="1.20.58.2010:FF:000001">
    <property type="entry name" value="Rop guanine nucleotide exchange factor 14"/>
    <property type="match status" value="1"/>
</dbReference>
<protein>
    <submittedName>
        <fullName evidence="4">ROP GUANINE NUCLEOTIDE EXCHANGE FACTOR 14</fullName>
    </submittedName>
</protein>
<keyword evidence="1 2" id="KW-0344">Guanine-nucleotide releasing factor</keyword>
<evidence type="ECO:0000313" key="4">
    <source>
        <dbReference type="EMBL" id="KAJ6714682.1"/>
    </source>
</evidence>
<dbReference type="Proteomes" id="UP001151529">
    <property type="component" value="Chromosome 1"/>
</dbReference>
<comment type="caution">
    <text evidence="4">The sequence shown here is derived from an EMBL/GenBank/DDBJ whole genome shotgun (WGS) entry which is preliminary data.</text>
</comment>
<proteinExistence type="predicted"/>
<accession>A0A9Q0TN38</accession>
<sequence length="507" mass="55532">MTYDGLESCIINNQSYENESGTSRGEGCVSDSFDDDGCSSSSSSKDVFGSFSSKWLTMKKDEHGLNDWDLAGSPQHLYDKEKPCYSIQYSDVETMKEKFAKLLLGEDITGGRSGLSTALALSNAITNLAATVFGELWKLEPLPEERKAKWQREMDWLLSPTNYMVELVPAKQNCANGRILEIMTPKARADIHVNLPALQKLDSMLIDTLDAMVNTEFWYSEVGSRAEGRTKSAKAEQEVVAPIATTIIKDALTKSGKANLGEELYKVLTADSNTAAEMLNSLNLKSEHSALDAINKLEAAIFAWKERVTAQASGRSPARTSWSFVKDSMSEFDKMESLLDSAESLVHLLKSRYPNLPQTFLDSTKVQYGKDVGHAILEAYSRVLGNVAFSILSRIADIMQEDSLTNPSSPAATCCFPGGVNSSGYLETPVHALHVRHSLIDEMNKVDGKSRESNASHISDQELSYSDARTSSVVATPSRSRVWCIGGDACRSLSPANSPLTERSRGI</sequence>
<keyword evidence="5" id="KW-1185">Reference proteome</keyword>
<dbReference type="InterPro" id="IPR005512">
    <property type="entry name" value="PRONE_dom"/>
</dbReference>
<dbReference type="PROSITE" id="PS51334">
    <property type="entry name" value="PRONE"/>
    <property type="match status" value="1"/>
</dbReference>
<dbReference type="GO" id="GO:0005085">
    <property type="term" value="F:guanyl-nucleotide exchange factor activity"/>
    <property type="evidence" value="ECO:0007669"/>
    <property type="project" value="UniProtKB-UniRule"/>
</dbReference>
<dbReference type="Pfam" id="PF03759">
    <property type="entry name" value="PRONE"/>
    <property type="match status" value="2"/>
</dbReference>
<organism evidence="4 5">
    <name type="scientific">Salix viminalis</name>
    <name type="common">Common osier</name>
    <name type="synonym">Basket willow</name>
    <dbReference type="NCBI Taxonomy" id="40686"/>
    <lineage>
        <taxon>Eukaryota</taxon>
        <taxon>Viridiplantae</taxon>
        <taxon>Streptophyta</taxon>
        <taxon>Embryophyta</taxon>
        <taxon>Tracheophyta</taxon>
        <taxon>Spermatophyta</taxon>
        <taxon>Magnoliopsida</taxon>
        <taxon>eudicotyledons</taxon>
        <taxon>Gunneridae</taxon>
        <taxon>Pentapetalae</taxon>
        <taxon>rosids</taxon>
        <taxon>fabids</taxon>
        <taxon>Malpighiales</taxon>
        <taxon>Salicaceae</taxon>
        <taxon>Saliceae</taxon>
        <taxon>Salix</taxon>
    </lineage>
</organism>
<dbReference type="EMBL" id="JAPFFL010000007">
    <property type="protein sequence ID" value="KAJ6714682.1"/>
    <property type="molecule type" value="Genomic_DNA"/>
</dbReference>
<dbReference type="OrthoDB" id="1053009at2759"/>
<dbReference type="Gene3D" id="1.20.58.2010">
    <property type="entry name" value="PRONE domain, subdomain 1"/>
    <property type="match status" value="1"/>
</dbReference>
<dbReference type="AlphaFoldDB" id="A0A9Q0TN38"/>
<evidence type="ECO:0000313" key="5">
    <source>
        <dbReference type="Proteomes" id="UP001151529"/>
    </source>
</evidence>
<gene>
    <name evidence="4" type="ORF">OIU85_026211</name>
</gene>
<evidence type="ECO:0000256" key="1">
    <source>
        <dbReference type="ARBA" id="ARBA00022658"/>
    </source>
</evidence>
<evidence type="ECO:0000256" key="2">
    <source>
        <dbReference type="PROSITE-ProRule" id="PRU00663"/>
    </source>
</evidence>
<reference evidence="4" key="1">
    <citation type="submission" date="2022-11" db="EMBL/GenBank/DDBJ databases">
        <authorList>
            <person name="Hyden B.L."/>
            <person name="Feng K."/>
            <person name="Yates T."/>
            <person name="Jawdy S."/>
            <person name="Smart L.B."/>
            <person name="Muchero W."/>
        </authorList>
    </citation>
    <scope>NUCLEOTIDE SEQUENCE</scope>
    <source>
        <tissue evidence="4">Shoot tip</tissue>
    </source>
</reference>
<evidence type="ECO:0000259" key="3">
    <source>
        <dbReference type="PROSITE" id="PS51334"/>
    </source>
</evidence>
<name>A0A9Q0TN38_SALVM</name>